<dbReference type="Gene3D" id="3.30.465.10">
    <property type="match status" value="1"/>
</dbReference>
<gene>
    <name evidence="27" type="ORF">ASTO00021_LOCUS16700</name>
</gene>
<keyword evidence="10" id="KW-0732">Signal</keyword>
<evidence type="ECO:0000313" key="27">
    <source>
        <dbReference type="EMBL" id="CAE0446709.1"/>
    </source>
</evidence>
<dbReference type="GO" id="GO:0000246">
    <property type="term" value="F:Delta24(24-1) sterol reductase activity"/>
    <property type="evidence" value="ECO:0007669"/>
    <property type="project" value="TreeGrafter"/>
</dbReference>
<evidence type="ECO:0000256" key="20">
    <source>
        <dbReference type="ARBA" id="ARBA00023221"/>
    </source>
</evidence>
<accession>A0A7S3V1Z1</accession>
<feature type="domain" description="FAD-binding PCMH-type" evidence="26">
    <location>
        <begin position="41"/>
        <end position="229"/>
    </location>
</feature>
<dbReference type="InterPro" id="IPR016166">
    <property type="entry name" value="FAD-bd_PCMH"/>
</dbReference>
<keyword evidence="17" id="KW-0443">Lipid metabolism</keyword>
<evidence type="ECO:0000256" key="2">
    <source>
        <dbReference type="ARBA" id="ARBA00004194"/>
    </source>
</evidence>
<evidence type="ECO:0000256" key="3">
    <source>
        <dbReference type="ARBA" id="ARBA00004389"/>
    </source>
</evidence>
<evidence type="ECO:0000256" key="13">
    <source>
        <dbReference type="ARBA" id="ARBA00022857"/>
    </source>
</evidence>
<dbReference type="FunFam" id="3.30.465.10:FF:000032">
    <property type="entry name" value="Delta(24)-sterol reductase"/>
    <property type="match status" value="1"/>
</dbReference>
<evidence type="ECO:0000256" key="14">
    <source>
        <dbReference type="ARBA" id="ARBA00022989"/>
    </source>
</evidence>
<dbReference type="PROSITE" id="PS51387">
    <property type="entry name" value="FAD_PCMH"/>
    <property type="match status" value="1"/>
</dbReference>
<dbReference type="InterPro" id="IPR036318">
    <property type="entry name" value="FAD-bd_PCMH-like_sf"/>
</dbReference>
<evidence type="ECO:0000256" key="6">
    <source>
        <dbReference type="ARBA" id="ARBA00022516"/>
    </source>
</evidence>
<evidence type="ECO:0000256" key="17">
    <source>
        <dbReference type="ARBA" id="ARBA00023098"/>
    </source>
</evidence>
<evidence type="ECO:0000256" key="9">
    <source>
        <dbReference type="ARBA" id="ARBA00022692"/>
    </source>
</evidence>
<evidence type="ECO:0000256" key="10">
    <source>
        <dbReference type="ARBA" id="ARBA00022729"/>
    </source>
</evidence>
<evidence type="ECO:0000256" key="11">
    <source>
        <dbReference type="ARBA" id="ARBA00022824"/>
    </source>
</evidence>
<keyword evidence="11" id="KW-0256">Endoplasmic reticulum</keyword>
<dbReference type="InterPro" id="IPR016169">
    <property type="entry name" value="FAD-bd_PCMH_sub2"/>
</dbReference>
<keyword evidence="14" id="KW-1133">Transmembrane helix</keyword>
<evidence type="ECO:0000256" key="16">
    <source>
        <dbReference type="ARBA" id="ARBA00023034"/>
    </source>
</evidence>
<dbReference type="SUPFAM" id="SSF56176">
    <property type="entry name" value="FAD-binding/transporter-associated domain-like"/>
    <property type="match status" value="1"/>
</dbReference>
<dbReference type="InterPro" id="IPR006094">
    <property type="entry name" value="Oxid_FAD_bind_N"/>
</dbReference>
<keyword evidence="20" id="KW-0753">Steroid metabolism</keyword>
<organism evidence="27">
    <name type="scientific">Aplanochytrium stocchinoi</name>
    <dbReference type="NCBI Taxonomy" id="215587"/>
    <lineage>
        <taxon>Eukaryota</taxon>
        <taxon>Sar</taxon>
        <taxon>Stramenopiles</taxon>
        <taxon>Bigyra</taxon>
        <taxon>Labyrinthulomycetes</taxon>
        <taxon>Thraustochytrida</taxon>
        <taxon>Thraustochytriidae</taxon>
        <taxon>Aplanochytrium</taxon>
    </lineage>
</organism>
<keyword evidence="15" id="KW-0560">Oxidoreductase</keyword>
<dbReference type="PANTHER" id="PTHR10801:SF2">
    <property type="entry name" value="FAD-BINDING PCMH-TYPE DOMAIN-CONTAINING PROTEIN"/>
    <property type="match status" value="1"/>
</dbReference>
<keyword evidence="13" id="KW-0521">NADP</keyword>
<evidence type="ECO:0000256" key="8">
    <source>
        <dbReference type="ARBA" id="ARBA00022630"/>
    </source>
</evidence>
<evidence type="ECO:0000256" key="5">
    <source>
        <dbReference type="ARBA" id="ARBA00019086"/>
    </source>
</evidence>
<dbReference type="PANTHER" id="PTHR10801">
    <property type="entry name" value="24-DEHYDROCHOLESTEROL REDUCTASE"/>
    <property type="match status" value="1"/>
</dbReference>
<keyword evidence="12" id="KW-0274">FAD</keyword>
<keyword evidence="7" id="KW-0153">Cholesterol metabolism</keyword>
<evidence type="ECO:0000256" key="12">
    <source>
        <dbReference type="ARBA" id="ARBA00022827"/>
    </source>
</evidence>
<dbReference type="GO" id="GO:0008203">
    <property type="term" value="P:cholesterol metabolic process"/>
    <property type="evidence" value="ECO:0007669"/>
    <property type="project" value="UniProtKB-KW"/>
</dbReference>
<sequence length="547" mass="63270">MGFIDIFVWLFAPFIDFVATHCRPFAMIVVVLPLSFFAKQYYYIRDVLFLSSLDPAEHDQRVQRVQAAVIARLERPESERKFMCTARAPWMNLSTRFASYKKNSDCIDVADFRNIISLDEENLTVTLEPLVDVGTITRYLVPRGYMLATTLEIEEATIGGLAMAVGMTTASHKYGLLQETVSEYEVILGNGRVVKVTKDNEFSDLYYTIPWSHGSLCLLLQLTLKIIPVKKYVKVEYQPVLSGLRDYCEVIRKVSLDKNPADFVEATVFSRSSAVIMTGTFADTADGKINNVGLWFKPWFYTHVRDMLGDGLSKNTEKIVEYVPTYEYIFRHNRGIFWTLKDQLPEKYGNNVVFRYLLGWLCPPKVTFLKLPATPAIRKEMMTQRVYQDIVLPLETLEEAISKAADLFEIWPILVYPSRIYDHGSEKQGQFRKPRNKVEGEDYGMFYDLGVYGIPKPIREGKTYNSTLAMREMEELTRRTGGAPFLYADTFMDREEFSHMFDLGSYERVRTKYEADKHFPHLYDKTSGCQSFDWKKMLEEESNKKDQ</sequence>
<dbReference type="EC" id="1.3.1.72" evidence="4"/>
<keyword evidence="19" id="KW-1207">Sterol metabolism</keyword>
<evidence type="ECO:0000256" key="22">
    <source>
        <dbReference type="ARBA" id="ARBA00052927"/>
    </source>
</evidence>
<dbReference type="AlphaFoldDB" id="A0A7S3V1Z1"/>
<proteinExistence type="predicted"/>
<keyword evidence="6" id="KW-0444">Lipid biosynthesis</keyword>
<dbReference type="InterPro" id="IPR040165">
    <property type="entry name" value="Diminuto-like"/>
</dbReference>
<evidence type="ECO:0000256" key="15">
    <source>
        <dbReference type="ARBA" id="ARBA00023002"/>
    </source>
</evidence>
<dbReference type="GO" id="GO:0000139">
    <property type="term" value="C:Golgi membrane"/>
    <property type="evidence" value="ECO:0007669"/>
    <property type="project" value="UniProtKB-SubCell"/>
</dbReference>
<comment type="catalytic activity">
    <reaction evidence="22">
        <text>5alpha-cholest-8-en-3beta-ol + NADP(+) = zymosterol + NADPH + H(+)</text>
        <dbReference type="Rhea" id="RHEA:36399"/>
        <dbReference type="ChEBI" id="CHEBI:15378"/>
        <dbReference type="ChEBI" id="CHEBI:16608"/>
        <dbReference type="ChEBI" id="CHEBI:18252"/>
        <dbReference type="ChEBI" id="CHEBI:57783"/>
        <dbReference type="ChEBI" id="CHEBI:58349"/>
        <dbReference type="EC" id="1.3.1.72"/>
    </reaction>
    <physiologicalReaction direction="right-to-left" evidence="22">
        <dbReference type="Rhea" id="RHEA:36401"/>
    </physiologicalReaction>
</comment>
<keyword evidence="8" id="KW-0285">Flavoprotein</keyword>
<reference evidence="27" key="1">
    <citation type="submission" date="2021-01" db="EMBL/GenBank/DDBJ databases">
        <authorList>
            <person name="Corre E."/>
            <person name="Pelletier E."/>
            <person name="Niang G."/>
            <person name="Scheremetjew M."/>
            <person name="Finn R."/>
            <person name="Kale V."/>
            <person name="Holt S."/>
            <person name="Cochrane G."/>
            <person name="Meng A."/>
            <person name="Brown T."/>
            <person name="Cohen L."/>
        </authorList>
    </citation>
    <scope>NUCLEOTIDE SEQUENCE</scope>
    <source>
        <strain evidence="27">GSBS06</strain>
    </source>
</reference>
<dbReference type="GO" id="GO:0050614">
    <property type="term" value="F:Delta24-sterol reductase activity"/>
    <property type="evidence" value="ECO:0007669"/>
    <property type="project" value="UniProtKB-EC"/>
</dbReference>
<dbReference type="GO" id="GO:0071949">
    <property type="term" value="F:FAD binding"/>
    <property type="evidence" value="ECO:0007669"/>
    <property type="project" value="InterPro"/>
</dbReference>
<keyword evidence="18" id="KW-0472">Membrane</keyword>
<evidence type="ECO:0000256" key="25">
    <source>
        <dbReference type="ARBA" id="ARBA00080612"/>
    </source>
</evidence>
<evidence type="ECO:0000256" key="7">
    <source>
        <dbReference type="ARBA" id="ARBA00022548"/>
    </source>
</evidence>
<evidence type="ECO:0000256" key="24">
    <source>
        <dbReference type="ARBA" id="ARBA00078485"/>
    </source>
</evidence>
<keyword evidence="16" id="KW-0333">Golgi apparatus</keyword>
<evidence type="ECO:0000256" key="19">
    <source>
        <dbReference type="ARBA" id="ARBA00023166"/>
    </source>
</evidence>
<evidence type="ECO:0000259" key="26">
    <source>
        <dbReference type="PROSITE" id="PS51387"/>
    </source>
</evidence>
<name>A0A7S3V1Z1_9STRA</name>
<dbReference type="EMBL" id="HBIN01021781">
    <property type="protein sequence ID" value="CAE0446709.1"/>
    <property type="molecule type" value="Transcribed_RNA"/>
</dbReference>
<dbReference type="Pfam" id="PF01565">
    <property type="entry name" value="FAD_binding_4"/>
    <property type="match status" value="1"/>
</dbReference>
<comment type="subcellular location">
    <subcellularLocation>
        <location evidence="3">Endoplasmic reticulum membrane</location>
        <topology evidence="3">Single-pass membrane protein</topology>
    </subcellularLocation>
    <subcellularLocation>
        <location evidence="2">Golgi apparatus membrane</location>
        <topology evidence="2">Single-pass membrane protein</topology>
    </subcellularLocation>
</comment>
<comment type="catalytic activity">
    <reaction evidence="21">
        <text>lanosterol + NADPH + H(+) = 24,25-dihydrolanosterol + NADP(+)</text>
        <dbReference type="Rhea" id="RHEA:33919"/>
        <dbReference type="ChEBI" id="CHEBI:15378"/>
        <dbReference type="ChEBI" id="CHEBI:16521"/>
        <dbReference type="ChEBI" id="CHEBI:28113"/>
        <dbReference type="ChEBI" id="CHEBI:57783"/>
        <dbReference type="ChEBI" id="CHEBI:58349"/>
    </reaction>
    <physiologicalReaction direction="left-to-right" evidence="21">
        <dbReference type="Rhea" id="RHEA:33920"/>
    </physiologicalReaction>
</comment>
<evidence type="ECO:0000256" key="18">
    <source>
        <dbReference type="ARBA" id="ARBA00023136"/>
    </source>
</evidence>
<comment type="cofactor">
    <cofactor evidence="1">
        <name>FAD</name>
        <dbReference type="ChEBI" id="CHEBI:57692"/>
    </cofactor>
</comment>
<keyword evidence="9" id="KW-0812">Transmembrane</keyword>
<evidence type="ECO:0000256" key="4">
    <source>
        <dbReference type="ARBA" id="ARBA00012405"/>
    </source>
</evidence>
<dbReference type="GO" id="GO:0005789">
    <property type="term" value="C:endoplasmic reticulum membrane"/>
    <property type="evidence" value="ECO:0007669"/>
    <property type="project" value="UniProtKB-SubCell"/>
</dbReference>
<evidence type="ECO:0000256" key="23">
    <source>
        <dbReference type="ARBA" id="ARBA00056986"/>
    </source>
</evidence>
<evidence type="ECO:0000256" key="1">
    <source>
        <dbReference type="ARBA" id="ARBA00001974"/>
    </source>
</evidence>
<protein>
    <recommendedName>
        <fullName evidence="5">Delta(24)-sterol reductase</fullName>
        <ecNumber evidence="4">1.3.1.72</ecNumber>
    </recommendedName>
    <alternativeName>
        <fullName evidence="24">24-dehydrocholesterol reductase</fullName>
    </alternativeName>
    <alternativeName>
        <fullName evidence="25">3-beta-hydroxysterol Delta-24-reductase</fullName>
    </alternativeName>
</protein>
<comment type="function">
    <text evidence="23">Catalyzes the reduction of the delta-24 double bond of sterol intermediates during cholesterol biosynthesis. In addition to its cholesterol-synthesizing activity, can protect cells from oxidative stress by reducing caspase 3 activity during apoptosis induced by oxidative stress. Also protects against amyloid-beta peptide-induced apoptosis.</text>
</comment>
<evidence type="ECO:0000256" key="21">
    <source>
        <dbReference type="ARBA" id="ARBA00051033"/>
    </source>
</evidence>